<feature type="compositionally biased region" description="Basic and acidic residues" evidence="1">
    <location>
        <begin position="11"/>
        <end position="25"/>
    </location>
</feature>
<proteinExistence type="predicted"/>
<dbReference type="KEGG" id="dpx:DAPPUDRAFT_257323"/>
<name>E9HDC2_DAPPU</name>
<dbReference type="OrthoDB" id="10621717at2759"/>
<gene>
    <name evidence="2" type="ORF">DAPPUDRAFT_257323</name>
</gene>
<dbReference type="HOGENOM" id="CLU_1462737_0_0_1"/>
<dbReference type="Proteomes" id="UP000000305">
    <property type="component" value="Unassembled WGS sequence"/>
</dbReference>
<evidence type="ECO:0000313" key="2">
    <source>
        <dbReference type="EMBL" id="EFX70273.1"/>
    </source>
</evidence>
<feature type="region of interest" description="Disordered" evidence="1">
    <location>
        <begin position="119"/>
        <end position="144"/>
    </location>
</feature>
<organism evidence="2 3">
    <name type="scientific">Daphnia pulex</name>
    <name type="common">Water flea</name>
    <dbReference type="NCBI Taxonomy" id="6669"/>
    <lineage>
        <taxon>Eukaryota</taxon>
        <taxon>Metazoa</taxon>
        <taxon>Ecdysozoa</taxon>
        <taxon>Arthropoda</taxon>
        <taxon>Crustacea</taxon>
        <taxon>Branchiopoda</taxon>
        <taxon>Diplostraca</taxon>
        <taxon>Cladocera</taxon>
        <taxon>Anomopoda</taxon>
        <taxon>Daphniidae</taxon>
        <taxon>Daphnia</taxon>
    </lineage>
</organism>
<dbReference type="InParanoid" id="E9HDC2"/>
<feature type="region of interest" description="Disordered" evidence="1">
    <location>
        <begin position="1"/>
        <end position="25"/>
    </location>
</feature>
<reference evidence="2 3" key="1">
    <citation type="journal article" date="2011" name="Science">
        <title>The ecoresponsive genome of Daphnia pulex.</title>
        <authorList>
            <person name="Colbourne J.K."/>
            <person name="Pfrender M.E."/>
            <person name="Gilbert D."/>
            <person name="Thomas W.K."/>
            <person name="Tucker A."/>
            <person name="Oakley T.H."/>
            <person name="Tokishita S."/>
            <person name="Aerts A."/>
            <person name="Arnold G.J."/>
            <person name="Basu M.K."/>
            <person name="Bauer D.J."/>
            <person name="Caceres C.E."/>
            <person name="Carmel L."/>
            <person name="Casola C."/>
            <person name="Choi J.H."/>
            <person name="Detter J.C."/>
            <person name="Dong Q."/>
            <person name="Dusheyko S."/>
            <person name="Eads B.D."/>
            <person name="Frohlich T."/>
            <person name="Geiler-Samerotte K.A."/>
            <person name="Gerlach D."/>
            <person name="Hatcher P."/>
            <person name="Jogdeo S."/>
            <person name="Krijgsveld J."/>
            <person name="Kriventseva E.V."/>
            <person name="Kultz D."/>
            <person name="Laforsch C."/>
            <person name="Lindquist E."/>
            <person name="Lopez J."/>
            <person name="Manak J.R."/>
            <person name="Muller J."/>
            <person name="Pangilinan J."/>
            <person name="Patwardhan R.P."/>
            <person name="Pitluck S."/>
            <person name="Pritham E.J."/>
            <person name="Rechtsteiner A."/>
            <person name="Rho M."/>
            <person name="Rogozin I.B."/>
            <person name="Sakarya O."/>
            <person name="Salamov A."/>
            <person name="Schaack S."/>
            <person name="Shapiro H."/>
            <person name="Shiga Y."/>
            <person name="Skalitzky C."/>
            <person name="Smith Z."/>
            <person name="Souvorov A."/>
            <person name="Sung W."/>
            <person name="Tang Z."/>
            <person name="Tsuchiya D."/>
            <person name="Tu H."/>
            <person name="Vos H."/>
            <person name="Wang M."/>
            <person name="Wolf Y.I."/>
            <person name="Yamagata H."/>
            <person name="Yamada T."/>
            <person name="Ye Y."/>
            <person name="Shaw J.R."/>
            <person name="Andrews J."/>
            <person name="Crease T.J."/>
            <person name="Tang H."/>
            <person name="Lucas S.M."/>
            <person name="Robertson H.M."/>
            <person name="Bork P."/>
            <person name="Koonin E.V."/>
            <person name="Zdobnov E.M."/>
            <person name="Grigoriev I.V."/>
            <person name="Lynch M."/>
            <person name="Boore J.L."/>
        </authorList>
    </citation>
    <scope>NUCLEOTIDE SEQUENCE [LARGE SCALE GENOMIC DNA]</scope>
</reference>
<dbReference type="EMBL" id="GL732623">
    <property type="protein sequence ID" value="EFX70273.1"/>
    <property type="molecule type" value="Genomic_DNA"/>
</dbReference>
<keyword evidence="3" id="KW-1185">Reference proteome</keyword>
<dbReference type="AlphaFoldDB" id="E9HDC2"/>
<sequence>MSYGVAGQEKSVNRDDDDRQGECRMKRCPRGDYKEVDIIRDDITTPNSTMDPINGVAARRKEKKMFSTYTCKWMPFAKVRRRGRRARRETARVSMNMSDCQEDPRFQLGSDSAQTCANRRLRSSKRAPSQPLKSSALANRENVGPCDNFQSSTSSCKFWCHTNGTNKSLSYTRWNNENSWNWADV</sequence>
<evidence type="ECO:0000256" key="1">
    <source>
        <dbReference type="SAM" id="MobiDB-lite"/>
    </source>
</evidence>
<evidence type="ECO:0000313" key="3">
    <source>
        <dbReference type="Proteomes" id="UP000000305"/>
    </source>
</evidence>
<accession>E9HDC2</accession>
<protein>
    <submittedName>
        <fullName evidence="2">Uncharacterized protein</fullName>
    </submittedName>
</protein>